<feature type="compositionally biased region" description="Acidic residues" evidence="1">
    <location>
        <begin position="52"/>
        <end position="87"/>
    </location>
</feature>
<dbReference type="WBParaSite" id="ECPE_0000464701-mRNA-1">
    <property type="protein sequence ID" value="ECPE_0000464701-mRNA-1"/>
    <property type="gene ID" value="ECPE_0000464701"/>
</dbReference>
<reference evidence="2 3" key="2">
    <citation type="submission" date="2018-11" db="EMBL/GenBank/DDBJ databases">
        <authorList>
            <consortium name="Pathogen Informatics"/>
        </authorList>
    </citation>
    <scope>NUCLEOTIDE SEQUENCE [LARGE SCALE GENOMIC DNA]</scope>
    <source>
        <strain evidence="2 3">Egypt</strain>
    </source>
</reference>
<gene>
    <name evidence="2" type="ORF">ECPE_LOCUS4635</name>
</gene>
<dbReference type="AlphaFoldDB" id="A0A183ACF0"/>
<organism evidence="4">
    <name type="scientific">Echinostoma caproni</name>
    <dbReference type="NCBI Taxonomy" id="27848"/>
    <lineage>
        <taxon>Eukaryota</taxon>
        <taxon>Metazoa</taxon>
        <taxon>Spiralia</taxon>
        <taxon>Lophotrochozoa</taxon>
        <taxon>Platyhelminthes</taxon>
        <taxon>Trematoda</taxon>
        <taxon>Digenea</taxon>
        <taxon>Plagiorchiida</taxon>
        <taxon>Echinostomata</taxon>
        <taxon>Echinostomatoidea</taxon>
        <taxon>Echinostomatidae</taxon>
        <taxon>Echinostoma</taxon>
    </lineage>
</organism>
<evidence type="ECO:0000313" key="4">
    <source>
        <dbReference type="WBParaSite" id="ECPE_0000464701-mRNA-1"/>
    </source>
</evidence>
<dbReference type="Proteomes" id="UP000272942">
    <property type="component" value="Unassembled WGS sequence"/>
</dbReference>
<feature type="region of interest" description="Disordered" evidence="1">
    <location>
        <begin position="48"/>
        <end position="91"/>
    </location>
</feature>
<keyword evidence="3" id="KW-1185">Reference proteome</keyword>
<proteinExistence type="predicted"/>
<accession>A0A183ACF0</accession>
<protein>
    <submittedName>
        <fullName evidence="2 4">Uncharacterized protein</fullName>
    </submittedName>
</protein>
<evidence type="ECO:0000256" key="1">
    <source>
        <dbReference type="SAM" id="MobiDB-lite"/>
    </source>
</evidence>
<sequence length="108" mass="12156">MDRAVCIRLCAVARVASRKPSDELIIIACLSEIAESETESITEKLLKKIRDDTDDNGDLNDADDDDDDDDDDDNDLDGYEDDDDDDLPFQHTHENTLMGLMKHKIVSN</sequence>
<dbReference type="EMBL" id="UZAN01041498">
    <property type="protein sequence ID" value="VDP73209.1"/>
    <property type="molecule type" value="Genomic_DNA"/>
</dbReference>
<evidence type="ECO:0000313" key="3">
    <source>
        <dbReference type="Proteomes" id="UP000272942"/>
    </source>
</evidence>
<evidence type="ECO:0000313" key="2">
    <source>
        <dbReference type="EMBL" id="VDP73209.1"/>
    </source>
</evidence>
<reference evidence="4" key="1">
    <citation type="submission" date="2016-06" db="UniProtKB">
        <authorList>
            <consortium name="WormBaseParasite"/>
        </authorList>
    </citation>
    <scope>IDENTIFICATION</scope>
</reference>
<name>A0A183ACF0_9TREM</name>